<evidence type="ECO:0000256" key="2">
    <source>
        <dbReference type="ARBA" id="ARBA00010621"/>
    </source>
</evidence>
<comment type="subcellular location">
    <subcellularLocation>
        <location evidence="1 14">Cell membrane</location>
        <topology evidence="1 14">Multi-pass membrane protein</topology>
    </subcellularLocation>
</comment>
<dbReference type="HAMAP" id="MF_01006">
    <property type="entry name" value="Undec_diphosphatase"/>
    <property type="match status" value="1"/>
</dbReference>
<evidence type="ECO:0000256" key="4">
    <source>
        <dbReference type="ARBA" id="ARBA00021581"/>
    </source>
</evidence>
<keyword evidence="14" id="KW-0961">Cell wall biogenesis/degradation</keyword>
<comment type="miscellaneous">
    <text evidence="14">Bacitracin is thought to be involved in the inhibition of peptidoglycan synthesis by sequestering undecaprenyl diphosphate, thereby reducing the pool of lipid carrier available.</text>
</comment>
<keyword evidence="10 14" id="KW-0046">Antibiotic resistance</keyword>
<comment type="function">
    <text evidence="14">Catalyzes the dephosphorylation of undecaprenyl diphosphate (UPP). Confers resistance to bacitracin.</text>
</comment>
<dbReference type="EMBL" id="BDCR01000001">
    <property type="protein sequence ID" value="GAT61847.1"/>
    <property type="molecule type" value="Genomic_DNA"/>
</dbReference>
<feature type="transmembrane region" description="Helical" evidence="14">
    <location>
        <begin position="178"/>
        <end position="199"/>
    </location>
</feature>
<evidence type="ECO:0000256" key="11">
    <source>
        <dbReference type="ARBA" id="ARBA00032707"/>
    </source>
</evidence>
<protein>
    <recommendedName>
        <fullName evidence="4 14">Undecaprenyl-diphosphatase</fullName>
        <ecNumber evidence="3 14">3.6.1.27</ecNumber>
    </recommendedName>
    <alternativeName>
        <fullName evidence="12 14">Bacitracin resistance protein</fullName>
    </alternativeName>
    <alternativeName>
        <fullName evidence="11 14">Undecaprenyl pyrophosphate phosphatase</fullName>
    </alternativeName>
</protein>
<evidence type="ECO:0000256" key="10">
    <source>
        <dbReference type="ARBA" id="ARBA00023251"/>
    </source>
</evidence>
<evidence type="ECO:0000256" key="8">
    <source>
        <dbReference type="ARBA" id="ARBA00022989"/>
    </source>
</evidence>
<keyword evidence="5 14" id="KW-1003">Cell membrane</keyword>
<proteinExistence type="inferred from homology"/>
<dbReference type="Pfam" id="PF02673">
    <property type="entry name" value="BacA"/>
    <property type="match status" value="1"/>
</dbReference>
<dbReference type="GO" id="GO:0071555">
    <property type="term" value="P:cell wall organization"/>
    <property type="evidence" value="ECO:0007669"/>
    <property type="project" value="UniProtKB-KW"/>
</dbReference>
<feature type="transmembrane region" description="Helical" evidence="14">
    <location>
        <begin position="245"/>
        <end position="262"/>
    </location>
</feature>
<keyword evidence="14" id="KW-0133">Cell shape</keyword>
<keyword evidence="16" id="KW-1185">Reference proteome</keyword>
<organism evidence="15 16">
    <name type="scientific">Paludibacter jiangxiensis</name>
    <dbReference type="NCBI Taxonomy" id="681398"/>
    <lineage>
        <taxon>Bacteria</taxon>
        <taxon>Pseudomonadati</taxon>
        <taxon>Bacteroidota</taxon>
        <taxon>Bacteroidia</taxon>
        <taxon>Bacteroidales</taxon>
        <taxon>Paludibacteraceae</taxon>
        <taxon>Paludibacter</taxon>
    </lineage>
</organism>
<evidence type="ECO:0000256" key="14">
    <source>
        <dbReference type="HAMAP-Rule" id="MF_01006"/>
    </source>
</evidence>
<evidence type="ECO:0000256" key="9">
    <source>
        <dbReference type="ARBA" id="ARBA00023136"/>
    </source>
</evidence>
<feature type="transmembrane region" description="Helical" evidence="14">
    <location>
        <begin position="74"/>
        <end position="92"/>
    </location>
</feature>
<gene>
    <name evidence="14" type="primary">uppP</name>
    <name evidence="15" type="ORF">PJIAN_1433</name>
</gene>
<evidence type="ECO:0000256" key="7">
    <source>
        <dbReference type="ARBA" id="ARBA00022801"/>
    </source>
</evidence>
<dbReference type="EC" id="3.6.1.27" evidence="3 14"/>
<evidence type="ECO:0000256" key="6">
    <source>
        <dbReference type="ARBA" id="ARBA00022692"/>
    </source>
</evidence>
<keyword evidence="9 14" id="KW-0472">Membrane</keyword>
<dbReference type="OrthoDB" id="9808289at2"/>
<dbReference type="Proteomes" id="UP000076586">
    <property type="component" value="Unassembled WGS sequence"/>
</dbReference>
<evidence type="ECO:0000313" key="16">
    <source>
        <dbReference type="Proteomes" id="UP000076586"/>
    </source>
</evidence>
<dbReference type="GO" id="GO:0005886">
    <property type="term" value="C:plasma membrane"/>
    <property type="evidence" value="ECO:0007669"/>
    <property type="project" value="UniProtKB-SubCell"/>
</dbReference>
<dbReference type="RefSeq" id="WP_068701564.1">
    <property type="nucleotide sequence ID" value="NZ_BDCR01000001.1"/>
</dbReference>
<evidence type="ECO:0000256" key="3">
    <source>
        <dbReference type="ARBA" id="ARBA00012374"/>
    </source>
</evidence>
<dbReference type="InterPro" id="IPR003824">
    <property type="entry name" value="UppP"/>
</dbReference>
<reference evidence="16" key="1">
    <citation type="submission" date="2016-04" db="EMBL/GenBank/DDBJ databases">
        <title>Draft genome sequence of Paludibacter jiangxiensis strain NM7.</title>
        <authorList>
            <person name="Qiu Y."/>
            <person name="Matsuura N."/>
            <person name="Ohashi A."/>
            <person name="Tourlousse M.D."/>
            <person name="Sekiguchi Y."/>
        </authorList>
    </citation>
    <scope>NUCLEOTIDE SEQUENCE [LARGE SCALE GENOMIC DNA]</scope>
    <source>
        <strain evidence="16">NM7</strain>
    </source>
</reference>
<name>A0A161LDA1_9BACT</name>
<dbReference type="AlphaFoldDB" id="A0A161LDA1"/>
<dbReference type="GO" id="GO:0008360">
    <property type="term" value="P:regulation of cell shape"/>
    <property type="evidence" value="ECO:0007669"/>
    <property type="project" value="UniProtKB-KW"/>
</dbReference>
<sequence length="266" mass="29826">MNLLHAIVLAIVEGLTEFLPVSSTGHMALVSAFFGIEKSDFTKLFIENIQFGTIISVIVLYWRKFFDFKKLQFYIKLLVAFLPAAVFGVIFKKHIDELIGSPLFIAIVMFLGGIVLLFVDNWFKNPQIYSEEKITYKKSFFIGLFQVLAVLFPGLSRSAATIIGGMQQKLTRTAAAEFSFFLAVPTLAGAFAKSLWDAYKETPEILTSHNISILALGNLVGFIVAIIAIKAFISFLTKHGFRLFGYYRIVVGFIIIACLLWGKFNF</sequence>
<accession>A0A161LDA1</accession>
<dbReference type="GO" id="GO:0046677">
    <property type="term" value="P:response to antibiotic"/>
    <property type="evidence" value="ECO:0007669"/>
    <property type="project" value="UniProtKB-UniRule"/>
</dbReference>
<evidence type="ECO:0000313" key="15">
    <source>
        <dbReference type="EMBL" id="GAT61847.1"/>
    </source>
</evidence>
<feature type="transmembrane region" description="Helical" evidence="14">
    <location>
        <begin position="44"/>
        <end position="62"/>
    </location>
</feature>
<keyword evidence="14" id="KW-0573">Peptidoglycan synthesis</keyword>
<comment type="similarity">
    <text evidence="2 14">Belongs to the UppP family.</text>
</comment>
<dbReference type="GO" id="GO:0009252">
    <property type="term" value="P:peptidoglycan biosynthetic process"/>
    <property type="evidence" value="ECO:0007669"/>
    <property type="project" value="UniProtKB-KW"/>
</dbReference>
<feature type="transmembrane region" description="Helical" evidence="14">
    <location>
        <begin position="98"/>
        <end position="119"/>
    </location>
</feature>
<keyword evidence="8 14" id="KW-1133">Transmembrane helix</keyword>
<feature type="transmembrane region" description="Helical" evidence="14">
    <location>
        <begin position="140"/>
        <end position="166"/>
    </location>
</feature>
<dbReference type="GO" id="GO:0050380">
    <property type="term" value="F:undecaprenyl-diphosphatase activity"/>
    <property type="evidence" value="ECO:0007669"/>
    <property type="project" value="UniProtKB-UniRule"/>
</dbReference>
<evidence type="ECO:0000256" key="1">
    <source>
        <dbReference type="ARBA" id="ARBA00004651"/>
    </source>
</evidence>
<evidence type="ECO:0000256" key="13">
    <source>
        <dbReference type="ARBA" id="ARBA00047594"/>
    </source>
</evidence>
<dbReference type="PANTHER" id="PTHR30622:SF3">
    <property type="entry name" value="UNDECAPRENYL-DIPHOSPHATASE"/>
    <property type="match status" value="1"/>
</dbReference>
<evidence type="ECO:0000256" key="12">
    <source>
        <dbReference type="ARBA" id="ARBA00032932"/>
    </source>
</evidence>
<dbReference type="PANTHER" id="PTHR30622">
    <property type="entry name" value="UNDECAPRENYL-DIPHOSPHATASE"/>
    <property type="match status" value="1"/>
</dbReference>
<feature type="transmembrane region" description="Helical" evidence="14">
    <location>
        <begin position="211"/>
        <end position="233"/>
    </location>
</feature>
<comment type="catalytic activity">
    <reaction evidence="13 14">
        <text>di-trans,octa-cis-undecaprenyl diphosphate + H2O = di-trans,octa-cis-undecaprenyl phosphate + phosphate + H(+)</text>
        <dbReference type="Rhea" id="RHEA:28094"/>
        <dbReference type="ChEBI" id="CHEBI:15377"/>
        <dbReference type="ChEBI" id="CHEBI:15378"/>
        <dbReference type="ChEBI" id="CHEBI:43474"/>
        <dbReference type="ChEBI" id="CHEBI:58405"/>
        <dbReference type="ChEBI" id="CHEBI:60392"/>
        <dbReference type="EC" id="3.6.1.27"/>
    </reaction>
</comment>
<evidence type="ECO:0000256" key="5">
    <source>
        <dbReference type="ARBA" id="ARBA00022475"/>
    </source>
</evidence>
<dbReference type="STRING" id="681398.PJIAN_1433"/>
<keyword evidence="6 14" id="KW-0812">Transmembrane</keyword>
<keyword evidence="7 14" id="KW-0378">Hydrolase</keyword>
<comment type="caution">
    <text evidence="15">The sequence shown here is derived from an EMBL/GenBank/DDBJ whole genome shotgun (WGS) entry which is preliminary data.</text>
</comment>
<reference evidence="16" key="2">
    <citation type="journal article" date="2017" name="Genome Announc.">
        <title>Draft genome sequence of Paludibacter jiangxiensis NM7(T), a propionate-producing fermentative bacterium.</title>
        <authorList>
            <person name="Qiu Y.-L."/>
            <person name="Tourlousse D.M."/>
            <person name="Matsuura N."/>
            <person name="Ohashi A."/>
            <person name="Sekiguchi Y."/>
        </authorList>
    </citation>
    <scope>NUCLEOTIDE SEQUENCE [LARGE SCALE GENOMIC DNA]</scope>
    <source>
        <strain evidence="16">NM7</strain>
    </source>
</reference>